<reference evidence="1 2" key="1">
    <citation type="submission" date="2018-07" db="EMBL/GenBank/DDBJ databases">
        <title>Leeuwenhoekiella genomics.</title>
        <authorList>
            <person name="Tahon G."/>
            <person name="Willems A."/>
        </authorList>
    </citation>
    <scope>NUCLEOTIDE SEQUENCE [LARGE SCALE GENOMIC DNA]</scope>
    <source>
        <strain evidence="1 2">R-50232</strain>
    </source>
</reference>
<evidence type="ECO:0000313" key="1">
    <source>
        <dbReference type="EMBL" id="RXG15215.1"/>
    </source>
</evidence>
<name>A0A4Q0NUB5_9FLAO</name>
<dbReference type="EMBL" id="QOVI01000003">
    <property type="protein sequence ID" value="RXG15215.1"/>
    <property type="molecule type" value="Genomic_DNA"/>
</dbReference>
<comment type="caution">
    <text evidence="1">The sequence shown here is derived from an EMBL/GenBank/DDBJ whole genome shotgun (WGS) entry which is preliminary data.</text>
</comment>
<accession>A0A4Q0NUB5</accession>
<proteinExistence type="predicted"/>
<keyword evidence="2" id="KW-1185">Reference proteome</keyword>
<dbReference type="AlphaFoldDB" id="A0A4Q0NUB5"/>
<dbReference type="Proteomes" id="UP000289821">
    <property type="component" value="Unassembled WGS sequence"/>
</dbReference>
<sequence length="54" mass="6060">MSAGVEVFYARSTVADSVESAPENLPVYRVVSVHIKNYNFFSFSNFNRKTGLVN</sequence>
<protein>
    <submittedName>
        <fullName evidence="1">Uncharacterized protein</fullName>
    </submittedName>
</protein>
<gene>
    <name evidence="1" type="ORF">DSM04_103103</name>
</gene>
<evidence type="ECO:0000313" key="2">
    <source>
        <dbReference type="Proteomes" id="UP000289821"/>
    </source>
</evidence>
<organism evidence="1 2">
    <name type="scientific">Leeuwenhoekiella aestuarii</name>
    <dbReference type="NCBI Taxonomy" id="2249426"/>
    <lineage>
        <taxon>Bacteria</taxon>
        <taxon>Pseudomonadati</taxon>
        <taxon>Bacteroidota</taxon>
        <taxon>Flavobacteriia</taxon>
        <taxon>Flavobacteriales</taxon>
        <taxon>Flavobacteriaceae</taxon>
        <taxon>Leeuwenhoekiella</taxon>
    </lineage>
</organism>